<dbReference type="Gene3D" id="3.30.450.40">
    <property type="match status" value="1"/>
</dbReference>
<evidence type="ECO:0000256" key="4">
    <source>
        <dbReference type="ARBA" id="ARBA00023125"/>
    </source>
</evidence>
<dbReference type="Gene3D" id="3.40.50.300">
    <property type="entry name" value="P-loop containing nucleotide triphosphate hydrolases"/>
    <property type="match status" value="1"/>
</dbReference>
<dbReference type="CDD" id="cd00009">
    <property type="entry name" value="AAA"/>
    <property type="match status" value="1"/>
</dbReference>
<dbReference type="InterPro" id="IPR002197">
    <property type="entry name" value="HTH_Fis"/>
</dbReference>
<evidence type="ECO:0000256" key="5">
    <source>
        <dbReference type="ARBA" id="ARBA00023163"/>
    </source>
</evidence>
<dbReference type="Gene3D" id="1.10.8.60">
    <property type="match status" value="1"/>
</dbReference>
<organism evidence="7 8">
    <name type="scientific">Enterocloster hominis</name>
    <name type="common">ex Hitch et al. 2024</name>
    <dbReference type="NCBI Taxonomy" id="1917870"/>
    <lineage>
        <taxon>Bacteria</taxon>
        <taxon>Bacillati</taxon>
        <taxon>Bacillota</taxon>
        <taxon>Clostridia</taxon>
        <taxon>Lachnospirales</taxon>
        <taxon>Lachnospiraceae</taxon>
        <taxon>Enterocloster</taxon>
    </lineage>
</organism>
<dbReference type="InterPro" id="IPR009057">
    <property type="entry name" value="Homeodomain-like_sf"/>
</dbReference>
<dbReference type="Gene3D" id="1.10.10.60">
    <property type="entry name" value="Homeodomain-like"/>
    <property type="match status" value="1"/>
</dbReference>
<keyword evidence="5" id="KW-0804">Transcription</keyword>
<dbReference type="InterPro" id="IPR003018">
    <property type="entry name" value="GAF"/>
</dbReference>
<dbReference type="PROSITE" id="PS50045">
    <property type="entry name" value="SIGMA54_INTERACT_4"/>
    <property type="match status" value="1"/>
</dbReference>
<dbReference type="Pfam" id="PF02954">
    <property type="entry name" value="HTH_8"/>
    <property type="match status" value="1"/>
</dbReference>
<dbReference type="InterPro" id="IPR025943">
    <property type="entry name" value="Sigma_54_int_dom_ATP-bd_2"/>
</dbReference>
<keyword evidence="4" id="KW-0238">DNA-binding</keyword>
<dbReference type="Proteomes" id="UP001454086">
    <property type="component" value="Unassembled WGS sequence"/>
</dbReference>
<keyword evidence="1" id="KW-0547">Nucleotide-binding</keyword>
<evidence type="ECO:0000256" key="2">
    <source>
        <dbReference type="ARBA" id="ARBA00022840"/>
    </source>
</evidence>
<evidence type="ECO:0000256" key="1">
    <source>
        <dbReference type="ARBA" id="ARBA00022741"/>
    </source>
</evidence>
<dbReference type="PANTHER" id="PTHR32071">
    <property type="entry name" value="TRANSCRIPTIONAL REGULATORY PROTEIN"/>
    <property type="match status" value="1"/>
</dbReference>
<keyword evidence="3" id="KW-0805">Transcription regulation</keyword>
<dbReference type="InterPro" id="IPR027417">
    <property type="entry name" value="P-loop_NTPase"/>
</dbReference>
<protein>
    <submittedName>
        <fullName evidence="7">Sigma 54-interacting transcriptional regulator</fullName>
    </submittedName>
</protein>
<accession>A0ABV1DAE6</accession>
<keyword evidence="2" id="KW-0067">ATP-binding</keyword>
<dbReference type="Pfam" id="PF01590">
    <property type="entry name" value="GAF"/>
    <property type="match status" value="1"/>
</dbReference>
<evidence type="ECO:0000313" key="8">
    <source>
        <dbReference type="Proteomes" id="UP001454086"/>
    </source>
</evidence>
<name>A0ABV1DAE6_9FIRM</name>
<dbReference type="RefSeq" id="WP_349118403.1">
    <property type="nucleotide sequence ID" value="NZ_JBBMFM010000073.1"/>
</dbReference>
<dbReference type="SUPFAM" id="SSF52540">
    <property type="entry name" value="P-loop containing nucleoside triphosphate hydrolases"/>
    <property type="match status" value="1"/>
</dbReference>
<gene>
    <name evidence="7" type="ORF">WMQ36_17420</name>
</gene>
<dbReference type="EMBL" id="JBBMFM010000073">
    <property type="protein sequence ID" value="MEQ2426753.1"/>
    <property type="molecule type" value="Genomic_DNA"/>
</dbReference>
<sequence>MEILDEIQDTVILYANILAQILKIDVTIVNSSFKRIAGTGRLIKEINTDMSEEGHILKKAMESGETQIVNEPGKNEICRDCHSREHCRETFHMSTPVMIKGQAIGVICFTCFNQKQRSHALKNQEIFKQFLQQFADLISAKAQEALENKKNLAMKELLETIVDRLDAGVIVMDQHNLVVQTNCMCCQILKMREGDLFTVPVRLAPTGNFVGGLDEYRLTAGQSSYRLVGKVFELDTEGRMTFFLFNQAERTLKDSLGLAGKRERSGLERIDGNSPQIQAVKQEMLRMVSSPSPVLILGEKGTEKTKFAMAIHEEGERAGEMVCTVNCETVPQSQIGRELFGTARTAASKGKAGKLEAASKGTLILEEVENLPYDVQLRLGEFLDSQLVVRQGALKGVRVNTRIICTSSVNLGELVEQGRFLPAFYYRINILPLYIPPLRERKGDINLLAQKYLQRYARSMNKNIQTISDGFYACIRQYGWPGNKWELRNAMEYAANMMKLDGMIDIDLLPANLRTGVMQAEDDLNLESMEKRMIEKAVSRYGTSVEAKKKAAGALGIGMATLYRKLDKYGL</sequence>
<proteinExistence type="predicted"/>
<dbReference type="SUPFAM" id="SSF46689">
    <property type="entry name" value="Homeodomain-like"/>
    <property type="match status" value="1"/>
</dbReference>
<comment type="caution">
    <text evidence="7">The sequence shown here is derived from an EMBL/GenBank/DDBJ whole genome shotgun (WGS) entry which is preliminary data.</text>
</comment>
<evidence type="ECO:0000256" key="3">
    <source>
        <dbReference type="ARBA" id="ARBA00023015"/>
    </source>
</evidence>
<keyword evidence="8" id="KW-1185">Reference proteome</keyword>
<dbReference type="PROSITE" id="PS00676">
    <property type="entry name" value="SIGMA54_INTERACT_2"/>
    <property type="match status" value="1"/>
</dbReference>
<evidence type="ECO:0000259" key="6">
    <source>
        <dbReference type="PROSITE" id="PS50045"/>
    </source>
</evidence>
<dbReference type="InterPro" id="IPR002078">
    <property type="entry name" value="Sigma_54_int"/>
</dbReference>
<feature type="domain" description="Sigma-54 factor interaction" evidence="6">
    <location>
        <begin position="270"/>
        <end position="496"/>
    </location>
</feature>
<dbReference type="Pfam" id="PF25601">
    <property type="entry name" value="AAA_lid_14"/>
    <property type="match status" value="1"/>
</dbReference>
<dbReference type="InterPro" id="IPR029016">
    <property type="entry name" value="GAF-like_dom_sf"/>
</dbReference>
<dbReference type="Pfam" id="PF00158">
    <property type="entry name" value="Sigma54_activat"/>
    <property type="match status" value="1"/>
</dbReference>
<dbReference type="InterPro" id="IPR058031">
    <property type="entry name" value="AAA_lid_NorR"/>
</dbReference>
<reference evidence="7 8" key="1">
    <citation type="submission" date="2024-03" db="EMBL/GenBank/DDBJ databases">
        <title>Human intestinal bacterial collection.</title>
        <authorList>
            <person name="Pauvert C."/>
            <person name="Hitch T.C.A."/>
            <person name="Clavel T."/>
        </authorList>
    </citation>
    <scope>NUCLEOTIDE SEQUENCE [LARGE SCALE GENOMIC DNA]</scope>
    <source>
        <strain evidence="7 8">CLA-SR-H021</strain>
    </source>
</reference>
<evidence type="ECO:0000313" key="7">
    <source>
        <dbReference type="EMBL" id="MEQ2426753.1"/>
    </source>
</evidence>